<evidence type="ECO:0000313" key="2">
    <source>
        <dbReference type="Proteomes" id="UP000265520"/>
    </source>
</evidence>
<comment type="caution">
    <text evidence="1">The sequence shown here is derived from an EMBL/GenBank/DDBJ whole genome shotgun (WGS) entry which is preliminary data.</text>
</comment>
<proteinExistence type="predicted"/>
<sequence length="20" mass="2231">MVIKRKNGSSAIIEDILFVP</sequence>
<dbReference type="AlphaFoldDB" id="A0A392U4G2"/>
<evidence type="ECO:0000313" key="1">
    <source>
        <dbReference type="EMBL" id="MCI68212.1"/>
    </source>
</evidence>
<feature type="non-terminal residue" evidence="1">
    <location>
        <position position="20"/>
    </location>
</feature>
<name>A0A392U4G2_9FABA</name>
<dbReference type="EMBL" id="LXQA010732447">
    <property type="protein sequence ID" value="MCI68212.1"/>
    <property type="molecule type" value="Genomic_DNA"/>
</dbReference>
<keyword evidence="2" id="KW-1185">Reference proteome</keyword>
<protein>
    <submittedName>
        <fullName evidence="1">Uncharacterized protein</fullName>
    </submittedName>
</protein>
<organism evidence="1 2">
    <name type="scientific">Trifolium medium</name>
    <dbReference type="NCBI Taxonomy" id="97028"/>
    <lineage>
        <taxon>Eukaryota</taxon>
        <taxon>Viridiplantae</taxon>
        <taxon>Streptophyta</taxon>
        <taxon>Embryophyta</taxon>
        <taxon>Tracheophyta</taxon>
        <taxon>Spermatophyta</taxon>
        <taxon>Magnoliopsida</taxon>
        <taxon>eudicotyledons</taxon>
        <taxon>Gunneridae</taxon>
        <taxon>Pentapetalae</taxon>
        <taxon>rosids</taxon>
        <taxon>fabids</taxon>
        <taxon>Fabales</taxon>
        <taxon>Fabaceae</taxon>
        <taxon>Papilionoideae</taxon>
        <taxon>50 kb inversion clade</taxon>
        <taxon>NPAAA clade</taxon>
        <taxon>Hologalegina</taxon>
        <taxon>IRL clade</taxon>
        <taxon>Trifolieae</taxon>
        <taxon>Trifolium</taxon>
    </lineage>
</organism>
<dbReference type="Proteomes" id="UP000265520">
    <property type="component" value="Unassembled WGS sequence"/>
</dbReference>
<reference evidence="1 2" key="1">
    <citation type="journal article" date="2018" name="Front. Plant Sci.">
        <title>Red Clover (Trifolium pratense) and Zigzag Clover (T. medium) - A Picture of Genomic Similarities and Differences.</title>
        <authorList>
            <person name="Dluhosova J."/>
            <person name="Istvanek J."/>
            <person name="Nedelnik J."/>
            <person name="Repkova J."/>
        </authorList>
    </citation>
    <scope>NUCLEOTIDE SEQUENCE [LARGE SCALE GENOMIC DNA]</scope>
    <source>
        <strain evidence="2">cv. 10/8</strain>
        <tissue evidence="1">Leaf</tissue>
    </source>
</reference>
<accession>A0A392U4G2</accession>